<dbReference type="Pfam" id="PF18939">
    <property type="entry name" value="DUF5686"/>
    <property type="match status" value="1"/>
</dbReference>
<dbReference type="Pfam" id="PF13715">
    <property type="entry name" value="CarbopepD_reg_2"/>
    <property type="match status" value="1"/>
</dbReference>
<dbReference type="SUPFAM" id="SSF49464">
    <property type="entry name" value="Carboxypeptidase regulatory domain-like"/>
    <property type="match status" value="1"/>
</dbReference>
<proteinExistence type="predicted"/>
<accession>A0A1J5TME6</accession>
<name>A0A1J5TME6_9ZZZZ</name>
<evidence type="ECO:0008006" key="2">
    <source>
        <dbReference type="Google" id="ProtNLM"/>
    </source>
</evidence>
<protein>
    <recommendedName>
        <fullName evidence="2">TonB-dependent receptor SusC</fullName>
    </recommendedName>
</protein>
<dbReference type="InterPro" id="IPR008969">
    <property type="entry name" value="CarboxyPept-like_regulatory"/>
</dbReference>
<sequence>MNKLLAATILFFPYLCFANTITGLVKDNKGNVLPFASILIKGTGKGTTANSKGIYNLQIDAGEYVVVCQHVGFKTEEKKISVNKIKTELNFELQEQQYNLKEVVVTSGAEDPAYEIIRNTIKKREEHLNEIKKFQCKVYIKGQLQLRDYPKKFLGDKVDFEDGDTSKRKMIFLSETVAKYSVEDQKKKIEVVSTKVSGRSDGFGFSNPQVFSFYENIISLGRGLNPRGFISPISNNALNFYRYKFEGTFYENGIEINRIKVIPRRKYEPLFSGYINIIEGEWRLQSVQLKLLKEQQMQFLDTLEIEQLYMPLKNVWVIKQQVVSPAGKFFGFDFFGNFVQVYEQYDIEPSFKNKFFNNTILTFADSSNKKSLAYWDSIRPLPLLDAEIKDYKKKDSLEQLRKDPKYLDSLDRIRNKITFNRLFLLGQTFDKEKTKETFSFDPLIAVSGIYYNPVEGRFFNYGMHYSNEYKKHDQLNINPNFRYGFSNKHFNFYINSSYAFGKKDKSMISVSGGKKVFQFNNNNPISEINNALSSYYWQHNYMKIYEAAFAKISFAKPFGNGFSTSASIQFQDRKPLENTIDSLKGKAFSPNYPTELISSNINAHKAFIAIVGLTWHPGAKYIEFPDRKINIGSKYPTFNISFTQGVNGLLGSDVDYSQWHFSINDNLNLKLGGRISYRIGMGGFINTNKIYAPDYQHYLGNQTAIASQYLNSFQLLPYYQFSNTEKFYSTGHIEYHLDGLLTNKIPLFRKLNWFFVLGGNALYINKNSHYYEAFFSIENIFKIGRIDAVQGFQQNGVNTTGIRFSLPLFIGSGGNTN</sequence>
<reference evidence="1" key="1">
    <citation type="submission" date="2016-10" db="EMBL/GenBank/DDBJ databases">
        <title>Sequence of Gallionella enrichment culture.</title>
        <authorList>
            <person name="Poehlein A."/>
            <person name="Muehling M."/>
            <person name="Daniel R."/>
        </authorList>
    </citation>
    <scope>NUCLEOTIDE SEQUENCE</scope>
</reference>
<dbReference type="EMBL" id="MLJW01000015">
    <property type="protein sequence ID" value="OIR13182.1"/>
    <property type="molecule type" value="Genomic_DNA"/>
</dbReference>
<organism evidence="1">
    <name type="scientific">mine drainage metagenome</name>
    <dbReference type="NCBI Taxonomy" id="410659"/>
    <lineage>
        <taxon>unclassified sequences</taxon>
        <taxon>metagenomes</taxon>
        <taxon>ecological metagenomes</taxon>
    </lineage>
</organism>
<gene>
    <name evidence="1" type="ORF">GALL_55670</name>
</gene>
<dbReference type="InterPro" id="IPR043741">
    <property type="entry name" value="DUF5686"/>
</dbReference>
<dbReference type="AlphaFoldDB" id="A0A1J5TME6"/>
<evidence type="ECO:0000313" key="1">
    <source>
        <dbReference type="EMBL" id="OIR13182.1"/>
    </source>
</evidence>
<dbReference type="Gene3D" id="2.60.40.1120">
    <property type="entry name" value="Carboxypeptidase-like, regulatory domain"/>
    <property type="match status" value="1"/>
</dbReference>
<comment type="caution">
    <text evidence="1">The sequence shown here is derived from an EMBL/GenBank/DDBJ whole genome shotgun (WGS) entry which is preliminary data.</text>
</comment>